<accession>A0A6N3T6J8</accession>
<dbReference type="AlphaFoldDB" id="A0A6N3T6J8"/>
<sequence>MLGVTLCSEYDCKEKNRAATPKLSVREKRMSIRFLTRATGCLVLGLLAGCAAQPQQTASRIPPQSFAPGMVSDTPHDDSKLTNDPSAPANTPLCGVAAREAIAAASQNYPQPLTSGNSCVQNACFNPQTGTYIAADGTARVCR</sequence>
<evidence type="ECO:0000313" key="2">
    <source>
        <dbReference type="EMBL" id="GAN64301.1"/>
    </source>
</evidence>
<keyword evidence="4" id="KW-1185">Reference proteome</keyword>
<evidence type="ECO:0000313" key="5">
    <source>
        <dbReference type="Proteomes" id="UP000321104"/>
    </source>
</evidence>
<gene>
    <name evidence="2" type="ORF">Abin_060_138</name>
    <name evidence="3" type="ORF">AIN02nite_12020</name>
</gene>
<dbReference type="EMBL" id="BAMW01000057">
    <property type="protein sequence ID" value="GAN64301.1"/>
    <property type="molecule type" value="Genomic_DNA"/>
</dbReference>
<protein>
    <recommendedName>
        <fullName evidence="6">Lectin-like protein BA14k</fullName>
    </recommendedName>
</protein>
<evidence type="ECO:0000313" key="4">
    <source>
        <dbReference type="Proteomes" id="UP000032673"/>
    </source>
</evidence>
<reference evidence="2 4" key="1">
    <citation type="submission" date="2012-11" db="EMBL/GenBank/DDBJ databases">
        <title>Whole genome sequence of Acetobacter indonesiensis 5H-1.</title>
        <authorList>
            <person name="Azuma Y."/>
            <person name="Higashiura N."/>
            <person name="Hirakawa H."/>
            <person name="Matsushita K."/>
        </authorList>
    </citation>
    <scope>NUCLEOTIDE SEQUENCE [LARGE SCALE GENOMIC DNA]</scope>
    <source>
        <strain evidence="2 4">5H-1</strain>
    </source>
</reference>
<dbReference type="Proteomes" id="UP000032673">
    <property type="component" value="Unassembled WGS sequence"/>
</dbReference>
<evidence type="ECO:0000256" key="1">
    <source>
        <dbReference type="SAM" id="MobiDB-lite"/>
    </source>
</evidence>
<name>A0A6N3T6J8_9PROT</name>
<evidence type="ECO:0000313" key="3">
    <source>
        <dbReference type="EMBL" id="GEN03177.1"/>
    </source>
</evidence>
<reference evidence="3 5" key="2">
    <citation type="submission" date="2019-07" db="EMBL/GenBank/DDBJ databases">
        <title>Whole genome shotgun sequence of Acetobacter indonesiensis NBRC 16471.</title>
        <authorList>
            <person name="Hosoyama A."/>
            <person name="Uohara A."/>
            <person name="Ohji S."/>
            <person name="Ichikawa N."/>
        </authorList>
    </citation>
    <scope>NUCLEOTIDE SEQUENCE [LARGE SCALE GENOMIC DNA]</scope>
    <source>
        <strain evidence="3 5">NBRC 16471</strain>
    </source>
</reference>
<proteinExistence type="predicted"/>
<organism evidence="3 5">
    <name type="scientific">Acetobacter indonesiensis</name>
    <dbReference type="NCBI Taxonomy" id="104101"/>
    <lineage>
        <taxon>Bacteria</taxon>
        <taxon>Pseudomonadati</taxon>
        <taxon>Pseudomonadota</taxon>
        <taxon>Alphaproteobacteria</taxon>
        <taxon>Acetobacterales</taxon>
        <taxon>Acetobacteraceae</taxon>
        <taxon>Acetobacter</taxon>
    </lineage>
</organism>
<dbReference type="EMBL" id="BJXQ01000005">
    <property type="protein sequence ID" value="GEN03177.1"/>
    <property type="molecule type" value="Genomic_DNA"/>
</dbReference>
<dbReference type="Proteomes" id="UP000321104">
    <property type="component" value="Unassembled WGS sequence"/>
</dbReference>
<evidence type="ECO:0008006" key="6">
    <source>
        <dbReference type="Google" id="ProtNLM"/>
    </source>
</evidence>
<feature type="region of interest" description="Disordered" evidence="1">
    <location>
        <begin position="58"/>
        <end position="90"/>
    </location>
</feature>
<comment type="caution">
    <text evidence="3">The sequence shown here is derived from an EMBL/GenBank/DDBJ whole genome shotgun (WGS) entry which is preliminary data.</text>
</comment>